<keyword evidence="2" id="KW-0812">Transmembrane</keyword>
<dbReference type="OrthoDB" id="3192156at2759"/>
<dbReference type="AlphaFoldDB" id="L8X208"/>
<evidence type="ECO:0000256" key="1">
    <source>
        <dbReference type="SAM" id="MobiDB-lite"/>
    </source>
</evidence>
<feature type="region of interest" description="Disordered" evidence="1">
    <location>
        <begin position="327"/>
        <end position="380"/>
    </location>
</feature>
<reference evidence="3 4" key="1">
    <citation type="journal article" date="2013" name="Nat. Commun.">
        <title>The evolution and pathogenic mechanisms of the rice sheath blight pathogen.</title>
        <authorList>
            <person name="Zheng A."/>
            <person name="Lin R."/>
            <person name="Xu L."/>
            <person name="Qin P."/>
            <person name="Tang C."/>
            <person name="Ai P."/>
            <person name="Zhang D."/>
            <person name="Liu Y."/>
            <person name="Sun Z."/>
            <person name="Feng H."/>
            <person name="Wang Y."/>
            <person name="Chen Y."/>
            <person name="Liang X."/>
            <person name="Fu R."/>
            <person name="Li Q."/>
            <person name="Zhang J."/>
            <person name="Yu X."/>
            <person name="Xie Z."/>
            <person name="Ding L."/>
            <person name="Guan P."/>
            <person name="Tang J."/>
            <person name="Liang Y."/>
            <person name="Wang S."/>
            <person name="Deng Q."/>
            <person name="Li S."/>
            <person name="Zhu J."/>
            <person name="Wang L."/>
            <person name="Liu H."/>
            <person name="Li P."/>
        </authorList>
    </citation>
    <scope>NUCLEOTIDE SEQUENCE [LARGE SCALE GENOMIC DNA]</scope>
    <source>
        <strain evidence="4">AG-1 IA</strain>
    </source>
</reference>
<keyword evidence="2" id="KW-1133">Transmembrane helix</keyword>
<protein>
    <submittedName>
        <fullName evidence="3">Uncharacterized protein</fullName>
    </submittedName>
</protein>
<keyword evidence="2" id="KW-0472">Membrane</keyword>
<feature type="transmembrane region" description="Helical" evidence="2">
    <location>
        <begin position="20"/>
        <end position="40"/>
    </location>
</feature>
<feature type="compositionally biased region" description="Basic residues" evidence="1">
    <location>
        <begin position="363"/>
        <end position="372"/>
    </location>
</feature>
<dbReference type="HOGENOM" id="CLU_850445_0_0_1"/>
<proteinExistence type="predicted"/>
<feature type="transmembrane region" description="Helical" evidence="2">
    <location>
        <begin position="167"/>
        <end position="187"/>
    </location>
</feature>
<organism evidence="3 4">
    <name type="scientific">Thanatephorus cucumeris (strain AG1-IA)</name>
    <name type="common">Rice sheath blight fungus</name>
    <name type="synonym">Rhizoctonia solani</name>
    <dbReference type="NCBI Taxonomy" id="983506"/>
    <lineage>
        <taxon>Eukaryota</taxon>
        <taxon>Fungi</taxon>
        <taxon>Dikarya</taxon>
        <taxon>Basidiomycota</taxon>
        <taxon>Agaricomycotina</taxon>
        <taxon>Agaricomycetes</taxon>
        <taxon>Cantharellales</taxon>
        <taxon>Ceratobasidiaceae</taxon>
        <taxon>Rhizoctonia</taxon>
        <taxon>Rhizoctonia solani AG-1</taxon>
    </lineage>
</organism>
<dbReference type="Proteomes" id="UP000011668">
    <property type="component" value="Unassembled WGS sequence"/>
</dbReference>
<keyword evidence="4" id="KW-1185">Reference proteome</keyword>
<feature type="transmembrane region" description="Helical" evidence="2">
    <location>
        <begin position="299"/>
        <end position="317"/>
    </location>
</feature>
<accession>L8X208</accession>
<evidence type="ECO:0000313" key="4">
    <source>
        <dbReference type="Proteomes" id="UP000011668"/>
    </source>
</evidence>
<sequence>MSLTSVSAALDWLRTPPFEIWGVSFPLMDLIGAFRLAIVLRQIKKLKGGGTSNVDTQVSPWITALILFGGEAIMCKLNPIHPNTNVYINPHRIGSQLSLTPGFLTYPNITLLFMVYPCIHKRPPAFRFSVELPLAVFDAFGRALLLCDFAPSLIAKHPDPVVANSPLALLITSGVLTNGGFFFVNLLNMLDPRGWRVDRTPPEALPWGWTAVDLWTAPVITAFWASLTHWRVSTHPETAHVRAIHPHLNPLPAPLSFLVQSSQNQPFWANIHSRYLGSGAPKRSDEKPVALEAWTHTDARSLCIVILVTLFVLRTWWNMGPLPSFKTKIKKSQPSSPTSLSEKPSSAVTSAELIERPVTPTSIRKRRNKQSRGKSVTQVE</sequence>
<feature type="compositionally biased region" description="Low complexity" evidence="1">
    <location>
        <begin position="334"/>
        <end position="346"/>
    </location>
</feature>
<dbReference type="EMBL" id="AFRT01000353">
    <property type="protein sequence ID" value="ELU44326.1"/>
    <property type="molecule type" value="Genomic_DNA"/>
</dbReference>
<feature type="transmembrane region" description="Helical" evidence="2">
    <location>
        <begin position="99"/>
        <end position="119"/>
    </location>
</feature>
<evidence type="ECO:0000256" key="2">
    <source>
        <dbReference type="SAM" id="Phobius"/>
    </source>
</evidence>
<name>L8X208_THACA</name>
<gene>
    <name evidence="3" type="ORF">AG1IA_01644</name>
</gene>
<evidence type="ECO:0000313" key="3">
    <source>
        <dbReference type="EMBL" id="ELU44326.1"/>
    </source>
</evidence>
<comment type="caution">
    <text evidence="3">The sequence shown here is derived from an EMBL/GenBank/DDBJ whole genome shotgun (WGS) entry which is preliminary data.</text>
</comment>